<name>A0ABV2J9V0_9FIRM</name>
<dbReference type="Proteomes" id="UP001549162">
    <property type="component" value="Unassembled WGS sequence"/>
</dbReference>
<gene>
    <name evidence="1" type="ORF">ABID14_001197</name>
</gene>
<proteinExistence type="predicted"/>
<reference evidence="1 2" key="1">
    <citation type="submission" date="2024-06" db="EMBL/GenBank/DDBJ databases">
        <title>Genomic Encyclopedia of Type Strains, Phase IV (KMG-IV): sequencing the most valuable type-strain genomes for metagenomic binning, comparative biology and taxonomic classification.</title>
        <authorList>
            <person name="Goeker M."/>
        </authorList>
    </citation>
    <scope>NUCLEOTIDE SEQUENCE [LARGE SCALE GENOMIC DNA]</scope>
    <source>
        <strain evidence="1 2">DSM 21460</strain>
    </source>
</reference>
<keyword evidence="2" id="KW-1185">Reference proteome</keyword>
<sequence length="72" mass="7988">MDTKKTVRLNFVDEEGNKKVISVSEPKADLSALDANNFGEFAVEKQLIKGKAGFLNKYNGATIVKRTEEELV</sequence>
<dbReference type="InterPro" id="IPR021321">
    <property type="entry name" value="DUF2922"/>
</dbReference>
<organism evidence="1 2">
    <name type="scientific">Peptoniphilus olsenii</name>
    <dbReference type="NCBI Taxonomy" id="411570"/>
    <lineage>
        <taxon>Bacteria</taxon>
        <taxon>Bacillati</taxon>
        <taxon>Bacillota</taxon>
        <taxon>Tissierellia</taxon>
        <taxon>Tissierellales</taxon>
        <taxon>Peptoniphilaceae</taxon>
        <taxon>Peptoniphilus</taxon>
    </lineage>
</organism>
<comment type="caution">
    <text evidence="1">The sequence shown here is derived from an EMBL/GenBank/DDBJ whole genome shotgun (WGS) entry which is preliminary data.</text>
</comment>
<dbReference type="RefSeq" id="WP_354368140.1">
    <property type="nucleotide sequence ID" value="NZ_JBEPMA010000006.1"/>
</dbReference>
<dbReference type="Pfam" id="PF11148">
    <property type="entry name" value="DUF2922"/>
    <property type="match status" value="1"/>
</dbReference>
<accession>A0ABV2J9V0</accession>
<dbReference type="EMBL" id="JBEPMA010000006">
    <property type="protein sequence ID" value="MET3617563.1"/>
    <property type="molecule type" value="Genomic_DNA"/>
</dbReference>
<evidence type="ECO:0008006" key="3">
    <source>
        <dbReference type="Google" id="ProtNLM"/>
    </source>
</evidence>
<protein>
    <recommendedName>
        <fullName evidence="3">DUF2922 domain-containing protein</fullName>
    </recommendedName>
</protein>
<evidence type="ECO:0000313" key="1">
    <source>
        <dbReference type="EMBL" id="MET3617563.1"/>
    </source>
</evidence>
<evidence type="ECO:0000313" key="2">
    <source>
        <dbReference type="Proteomes" id="UP001549162"/>
    </source>
</evidence>